<evidence type="ECO:0000313" key="3">
    <source>
        <dbReference type="Proteomes" id="UP000054988"/>
    </source>
</evidence>
<gene>
    <name evidence="2" type="ORF">WG66_8855</name>
</gene>
<accession>A0A0W0FQG7</accession>
<dbReference type="Proteomes" id="UP000054988">
    <property type="component" value="Unassembled WGS sequence"/>
</dbReference>
<dbReference type="AlphaFoldDB" id="A0A0W0FQG7"/>
<evidence type="ECO:0000313" key="2">
    <source>
        <dbReference type="EMBL" id="KTB38569.1"/>
    </source>
</evidence>
<feature type="region of interest" description="Disordered" evidence="1">
    <location>
        <begin position="1"/>
        <end position="31"/>
    </location>
</feature>
<evidence type="ECO:0000256" key="1">
    <source>
        <dbReference type="SAM" id="MobiDB-lite"/>
    </source>
</evidence>
<sequence>MSEYEEPRVMVGSDTPRALSSDRRSDGEFELMSPSSTSCKVHFRTSYTVRVIGRVIRRLKVRQSRGAESQRIHVHARAILRKLVAAMSYNRITRQPPVSAFTLAPPPTKLGVYRTLFSPLCLDAMSIGGKWNNFIGSMDVTLRTTKMKHQKDSLENERKKWAARLDIHCPQGAFGFYDCQHTVLTPDFDSEQYTTFHKSANTSAVQKVESVGNNIKNSMTCSVEDSSKKLQVMDELHNLVVQGKALYLGISDTPAWVVAKAKQHAEDHGKTSDLGFEDGCEEYHFCGHRMQKRTRVFPIIGGRKVEKLQQNLEFLESQIEFDDEFQTSMMGDGSGIFMGLKMAGAFNLSDMVLI</sequence>
<dbReference type="InterPro" id="IPR036812">
    <property type="entry name" value="NAD(P)_OxRdtase_dom_sf"/>
</dbReference>
<comment type="caution">
    <text evidence="2">The sequence shown here is derived from an EMBL/GenBank/DDBJ whole genome shotgun (WGS) entry which is preliminary data.</text>
</comment>
<reference evidence="2 3" key="1">
    <citation type="submission" date="2015-12" db="EMBL/GenBank/DDBJ databases">
        <title>Draft genome sequence of Moniliophthora roreri, the causal agent of frosty pod rot of cacao.</title>
        <authorList>
            <person name="Aime M.C."/>
            <person name="Diaz-Valderrama J.R."/>
            <person name="Kijpornyongpan T."/>
            <person name="Phillips-Mora W."/>
        </authorList>
    </citation>
    <scope>NUCLEOTIDE SEQUENCE [LARGE SCALE GENOMIC DNA]</scope>
    <source>
        <strain evidence="2 3">MCA 2952</strain>
    </source>
</reference>
<name>A0A0W0FQG7_MONRR</name>
<dbReference type="SUPFAM" id="SSF51430">
    <property type="entry name" value="NAD(P)-linked oxidoreductase"/>
    <property type="match status" value="1"/>
</dbReference>
<protein>
    <submittedName>
        <fullName evidence="2">Uncharacterized protein</fullName>
    </submittedName>
</protein>
<organism evidence="2 3">
    <name type="scientific">Moniliophthora roreri</name>
    <name type="common">Frosty pod rot fungus</name>
    <name type="synonym">Monilia roreri</name>
    <dbReference type="NCBI Taxonomy" id="221103"/>
    <lineage>
        <taxon>Eukaryota</taxon>
        <taxon>Fungi</taxon>
        <taxon>Dikarya</taxon>
        <taxon>Basidiomycota</taxon>
        <taxon>Agaricomycotina</taxon>
        <taxon>Agaricomycetes</taxon>
        <taxon>Agaricomycetidae</taxon>
        <taxon>Agaricales</taxon>
        <taxon>Marasmiineae</taxon>
        <taxon>Marasmiaceae</taxon>
        <taxon>Moniliophthora</taxon>
    </lineage>
</organism>
<proteinExistence type="predicted"/>
<dbReference type="EMBL" id="LATX01001750">
    <property type="protein sequence ID" value="KTB38569.1"/>
    <property type="molecule type" value="Genomic_DNA"/>
</dbReference>